<proteinExistence type="predicted"/>
<sequence length="100" mass="11674">MPGADDCWTDHHLISRLDIKIHCPPKWVSTNIPCRCFHCAKLQNSQTSQDSREPIERHPMYLPEPTSIKDCWTSLREIMTAAAKKDQNWFDENDEIISHL</sequence>
<dbReference type="EMBL" id="KQ421259">
    <property type="protein sequence ID" value="KOF77954.1"/>
    <property type="molecule type" value="Genomic_DNA"/>
</dbReference>
<dbReference type="AlphaFoldDB" id="A0A0L8GM70"/>
<reference evidence="1" key="1">
    <citation type="submission" date="2015-07" db="EMBL/GenBank/DDBJ databases">
        <title>MeaNS - Measles Nucleotide Surveillance Program.</title>
        <authorList>
            <person name="Tran T."/>
            <person name="Druce J."/>
        </authorList>
    </citation>
    <scope>NUCLEOTIDE SEQUENCE</scope>
    <source>
        <strain evidence="1">UCB-OBI-ISO-001</strain>
        <tissue evidence="1">Gonad</tissue>
    </source>
</reference>
<organism evidence="1">
    <name type="scientific">Octopus bimaculoides</name>
    <name type="common">California two-spotted octopus</name>
    <dbReference type="NCBI Taxonomy" id="37653"/>
    <lineage>
        <taxon>Eukaryota</taxon>
        <taxon>Metazoa</taxon>
        <taxon>Spiralia</taxon>
        <taxon>Lophotrochozoa</taxon>
        <taxon>Mollusca</taxon>
        <taxon>Cephalopoda</taxon>
        <taxon>Coleoidea</taxon>
        <taxon>Octopodiformes</taxon>
        <taxon>Octopoda</taxon>
        <taxon>Incirrata</taxon>
        <taxon>Octopodidae</taxon>
        <taxon>Octopus</taxon>
    </lineage>
</organism>
<name>A0A0L8GM70_OCTBM</name>
<gene>
    <name evidence="1" type="ORF">OCBIM_22031482mg</name>
</gene>
<protein>
    <submittedName>
        <fullName evidence="1">Uncharacterized protein</fullName>
    </submittedName>
</protein>
<evidence type="ECO:0000313" key="1">
    <source>
        <dbReference type="EMBL" id="KOF77954.1"/>
    </source>
</evidence>
<accession>A0A0L8GM70</accession>